<keyword evidence="3" id="KW-0732">Signal</keyword>
<evidence type="ECO:0000259" key="8">
    <source>
        <dbReference type="PROSITE" id="PS51534"/>
    </source>
</evidence>
<reference evidence="9 10" key="1">
    <citation type="submission" date="2023-12" db="EMBL/GenBank/DDBJ databases">
        <title>Amycolatopsis sp. V23-08.</title>
        <authorList>
            <person name="Somphong A."/>
        </authorList>
    </citation>
    <scope>NUCLEOTIDE SEQUENCE [LARGE SCALE GENOMIC DNA]</scope>
    <source>
        <strain evidence="9 10">V23-08</strain>
    </source>
</reference>
<keyword evidence="4" id="KW-1133">Transmembrane helix</keyword>
<dbReference type="Pfam" id="PF08305">
    <property type="entry name" value="NPCBM"/>
    <property type="match status" value="1"/>
</dbReference>
<dbReference type="EMBL" id="JAYFSI010000019">
    <property type="protein sequence ID" value="MEA5367053.1"/>
    <property type="molecule type" value="Genomic_DNA"/>
</dbReference>
<dbReference type="InterPro" id="IPR013568">
    <property type="entry name" value="SEFIR_dom"/>
</dbReference>
<keyword evidence="6" id="KW-0675">Receptor</keyword>
<dbReference type="Proteomes" id="UP001304298">
    <property type="component" value="Unassembled WGS sequence"/>
</dbReference>
<feature type="domain" description="SEFIR" evidence="8">
    <location>
        <begin position="6"/>
        <end position="146"/>
    </location>
</feature>
<dbReference type="InterPro" id="IPR013222">
    <property type="entry name" value="Glyco_hyd_98_carb-bd"/>
</dbReference>
<sequence length="324" mass="35731">MTDREAPRVFVTYSHDTPEHKELVRRFATFLRGVIGLDVHVDTWYDNVRRDWSLWAVEQLNEADFILVVASPDYKRRADGEAAADEGRGAQFETAIIRNNLTRDLRKETERVLPVILPGRSVEEIPSFLNGYSTTRYHVDEFTREGISDLLSAITGHGQYSMPRRGEWLGGSQEPKQVPAGELPWLASSAGIRRGSAVIDGIRYEDSIVLRPTARATGPGGYVEMDLGGLYQRLTAVVGVLDDAADPFQVGHFQVFLDGAPKSEHQVARGKPATIDLDVTGALRLRLEMARPGVTASPFGGAAVQVRPRAGRPPELAWGDPTMT</sequence>
<organism evidence="9 10">
    <name type="scientific">Amycolatopsis heterodermiae</name>
    <dbReference type="NCBI Taxonomy" id="3110235"/>
    <lineage>
        <taxon>Bacteria</taxon>
        <taxon>Bacillati</taxon>
        <taxon>Actinomycetota</taxon>
        <taxon>Actinomycetes</taxon>
        <taxon>Pseudonocardiales</taxon>
        <taxon>Pseudonocardiaceae</taxon>
        <taxon>Amycolatopsis</taxon>
    </lineage>
</organism>
<proteinExistence type="predicted"/>
<dbReference type="InterPro" id="IPR008979">
    <property type="entry name" value="Galactose-bd-like_sf"/>
</dbReference>
<dbReference type="PANTHER" id="PTHR15583">
    <property type="entry name" value="INTERLEUKIN-17 RECEPTOR"/>
    <property type="match status" value="1"/>
</dbReference>
<evidence type="ECO:0000256" key="5">
    <source>
        <dbReference type="ARBA" id="ARBA00023136"/>
    </source>
</evidence>
<dbReference type="InterPro" id="IPR039465">
    <property type="entry name" value="IL-17_rcpt-like"/>
</dbReference>
<dbReference type="Gene3D" id="3.40.50.11530">
    <property type="match status" value="1"/>
</dbReference>
<evidence type="ECO:0000256" key="3">
    <source>
        <dbReference type="ARBA" id="ARBA00022729"/>
    </source>
</evidence>
<evidence type="ECO:0000256" key="4">
    <source>
        <dbReference type="ARBA" id="ARBA00022989"/>
    </source>
</evidence>
<evidence type="ECO:0000313" key="9">
    <source>
        <dbReference type="EMBL" id="MEA5367053.1"/>
    </source>
</evidence>
<dbReference type="InterPro" id="IPR035897">
    <property type="entry name" value="Toll_tir_struct_dom_sf"/>
</dbReference>
<accession>A0ABU5RLJ1</accession>
<dbReference type="SUPFAM" id="SSF52200">
    <property type="entry name" value="Toll/Interleukin receptor TIR domain"/>
    <property type="match status" value="1"/>
</dbReference>
<gene>
    <name evidence="9" type="ORF">VA596_46500</name>
</gene>
<dbReference type="SUPFAM" id="SSF49785">
    <property type="entry name" value="Galactose-binding domain-like"/>
    <property type="match status" value="1"/>
</dbReference>
<name>A0ABU5RLJ1_9PSEU</name>
<keyword evidence="2" id="KW-0812">Transmembrane</keyword>
<evidence type="ECO:0000256" key="6">
    <source>
        <dbReference type="ARBA" id="ARBA00023170"/>
    </source>
</evidence>
<dbReference type="PANTHER" id="PTHR15583:SF7">
    <property type="entry name" value="INTERLEUKIN CYTOKINE RECEPTOR-RELATED PROTEIN 2"/>
    <property type="match status" value="1"/>
</dbReference>
<keyword evidence="5" id="KW-0472">Membrane</keyword>
<dbReference type="PROSITE" id="PS51534">
    <property type="entry name" value="SEFIR"/>
    <property type="match status" value="1"/>
</dbReference>
<comment type="subcellular location">
    <subcellularLocation>
        <location evidence="1">Membrane</location>
        <topology evidence="1">Single-pass type I membrane protein</topology>
    </subcellularLocation>
</comment>
<evidence type="ECO:0000256" key="2">
    <source>
        <dbReference type="ARBA" id="ARBA00022692"/>
    </source>
</evidence>
<evidence type="ECO:0000256" key="1">
    <source>
        <dbReference type="ARBA" id="ARBA00004479"/>
    </source>
</evidence>
<dbReference type="Gene3D" id="2.60.120.1060">
    <property type="entry name" value="NPCBM/NEW2 domain"/>
    <property type="match status" value="1"/>
</dbReference>
<protein>
    <submittedName>
        <fullName evidence="9">SEFIR domain-containing protein</fullName>
    </submittedName>
</protein>
<dbReference type="InterPro" id="IPR038637">
    <property type="entry name" value="NPCBM_sf"/>
</dbReference>
<evidence type="ECO:0000313" key="10">
    <source>
        <dbReference type="Proteomes" id="UP001304298"/>
    </source>
</evidence>
<keyword evidence="10" id="KW-1185">Reference proteome</keyword>
<dbReference type="RefSeq" id="WP_323336744.1">
    <property type="nucleotide sequence ID" value="NZ_JAYFSI010000019.1"/>
</dbReference>
<dbReference type="Pfam" id="PF08357">
    <property type="entry name" value="SEFIR"/>
    <property type="match status" value="1"/>
</dbReference>
<comment type="caution">
    <text evidence="9">The sequence shown here is derived from an EMBL/GenBank/DDBJ whole genome shotgun (WGS) entry which is preliminary data.</text>
</comment>
<evidence type="ECO:0000256" key="7">
    <source>
        <dbReference type="ARBA" id="ARBA00023180"/>
    </source>
</evidence>
<keyword evidence="7" id="KW-0325">Glycoprotein</keyword>